<keyword evidence="2" id="KW-1185">Reference proteome</keyword>
<accession>A0ACC2B523</accession>
<evidence type="ECO:0000313" key="2">
    <source>
        <dbReference type="Proteomes" id="UP001162992"/>
    </source>
</evidence>
<proteinExistence type="predicted"/>
<reference evidence="2" key="1">
    <citation type="journal article" date="2024" name="Proc. Natl. Acad. Sci. U.S.A.">
        <title>Extraordinary preservation of gene collinearity over three hundred million years revealed in homosporous lycophytes.</title>
        <authorList>
            <person name="Li C."/>
            <person name="Wickell D."/>
            <person name="Kuo L.Y."/>
            <person name="Chen X."/>
            <person name="Nie B."/>
            <person name="Liao X."/>
            <person name="Peng D."/>
            <person name="Ji J."/>
            <person name="Jenkins J."/>
            <person name="Williams M."/>
            <person name="Shu S."/>
            <person name="Plott C."/>
            <person name="Barry K."/>
            <person name="Rajasekar S."/>
            <person name="Grimwood J."/>
            <person name="Han X."/>
            <person name="Sun S."/>
            <person name="Hou Z."/>
            <person name="He W."/>
            <person name="Dai G."/>
            <person name="Sun C."/>
            <person name="Schmutz J."/>
            <person name="Leebens-Mack J.H."/>
            <person name="Li F.W."/>
            <person name="Wang L."/>
        </authorList>
    </citation>
    <scope>NUCLEOTIDE SEQUENCE [LARGE SCALE GENOMIC DNA]</scope>
    <source>
        <strain evidence="2">cv. PW_Plant_1</strain>
    </source>
</reference>
<dbReference type="EMBL" id="CM055108">
    <property type="protein sequence ID" value="KAJ7524862.1"/>
    <property type="molecule type" value="Genomic_DNA"/>
</dbReference>
<name>A0ACC2B523_DIPCM</name>
<sequence>MDIGKKLIKIDITSDTVCPWCFIGKKYLEKAMHACSNDYNFEVRWHPYLLNPTAPKEGVNKLDYYKQKFGESRIAPIIGRVTKVFNDLGIKFKIGGLTGSTLDSHRLIELAGQQGIEKQNSLVEELFINYFTQEKYIGDREVLLSAADKVGIEGAKEFLDDPNAGLEEVQKELRKYARGVTGVPHFLIDNRYQLSGAQPPESFIEVFKLASSREIANTPPS</sequence>
<protein>
    <submittedName>
        <fullName evidence="1">Uncharacterized protein</fullName>
    </submittedName>
</protein>
<evidence type="ECO:0000313" key="1">
    <source>
        <dbReference type="EMBL" id="KAJ7524862.1"/>
    </source>
</evidence>
<organism evidence="1 2">
    <name type="scientific">Diphasiastrum complanatum</name>
    <name type="common">Issler's clubmoss</name>
    <name type="synonym">Lycopodium complanatum</name>
    <dbReference type="NCBI Taxonomy" id="34168"/>
    <lineage>
        <taxon>Eukaryota</taxon>
        <taxon>Viridiplantae</taxon>
        <taxon>Streptophyta</taxon>
        <taxon>Embryophyta</taxon>
        <taxon>Tracheophyta</taxon>
        <taxon>Lycopodiopsida</taxon>
        <taxon>Lycopodiales</taxon>
        <taxon>Lycopodiaceae</taxon>
        <taxon>Lycopodioideae</taxon>
        <taxon>Diphasiastrum</taxon>
    </lineage>
</organism>
<dbReference type="Proteomes" id="UP001162992">
    <property type="component" value="Chromosome 17"/>
</dbReference>
<gene>
    <name evidence="1" type="ORF">O6H91_17G024900</name>
</gene>
<comment type="caution">
    <text evidence="1">The sequence shown here is derived from an EMBL/GenBank/DDBJ whole genome shotgun (WGS) entry which is preliminary data.</text>
</comment>